<comment type="cofactor">
    <cofactor evidence="8">
        <name>Mn(2+)</name>
        <dbReference type="ChEBI" id="CHEBI:29035"/>
    </cofactor>
    <text evidence="8">Binds 2 manganese ions per subunit.</text>
</comment>
<dbReference type="SUPFAM" id="SSF52949">
    <property type="entry name" value="Macro domain-like"/>
    <property type="match status" value="1"/>
</dbReference>
<dbReference type="InterPro" id="IPR023042">
    <property type="entry name" value="Peptidase_M17_leu_NH2_pept"/>
</dbReference>
<dbReference type="AlphaFoldDB" id="A0A845E4G9"/>
<feature type="binding site" evidence="8">
    <location>
        <position position="266"/>
    </location>
    <ligand>
        <name>Mn(2+)</name>
        <dbReference type="ChEBI" id="CHEBI:29035"/>
        <label>2</label>
    </ligand>
</feature>
<keyword evidence="8" id="KW-0963">Cytoplasm</keyword>
<evidence type="ECO:0000256" key="1">
    <source>
        <dbReference type="ARBA" id="ARBA00000135"/>
    </source>
</evidence>
<comment type="similarity">
    <text evidence="3 8">Belongs to the peptidase M17 family.</text>
</comment>
<keyword evidence="8" id="KW-0479">Metal-binding</keyword>
<keyword evidence="6 8" id="KW-0378">Hydrolase</keyword>
<dbReference type="Pfam" id="PF00883">
    <property type="entry name" value="Peptidase_M17"/>
    <property type="match status" value="1"/>
</dbReference>
<evidence type="ECO:0000256" key="7">
    <source>
        <dbReference type="ARBA" id="ARBA00049972"/>
    </source>
</evidence>
<feature type="binding site" evidence="8">
    <location>
        <position position="284"/>
    </location>
    <ligand>
        <name>Mn(2+)</name>
        <dbReference type="ChEBI" id="CHEBI:29035"/>
        <label>2</label>
    </ligand>
</feature>
<evidence type="ECO:0000256" key="6">
    <source>
        <dbReference type="ARBA" id="ARBA00022801"/>
    </source>
</evidence>
<evidence type="ECO:0000256" key="4">
    <source>
        <dbReference type="ARBA" id="ARBA00022438"/>
    </source>
</evidence>
<sequence>MFTVTEKWKPEDPLVLGVFTDEGQTSLIKQLKESAGLHTPEYLEGGLARLSQGRVESLILPYENQMVRVICIGLGARSMAGRAESRKVWGQAFQQIQAQGVERCTLFLDTLIPDDEKYKEWITLLGETLYLSTYKLENYKTAPIGEQRLKSIQLFSDSFDAVSVKEAFTEGTAYAEGANTARKLVHLPANILTASELAAHALKMAGHFGFDARILEKQDMEELGMGALLAVNQGSVEPPKLIVLKYQGLEEWRDVTALVGKGITYDTGGYSIKSKAGMPGMKGDMGGAAAVLGAMETIGRIKPEKNVLAVIPSTDNMIAGGAFKPDDVLTSMSGQTIEVLNTDAEGRLALADAVTYARTEGADRVIDVATLTGGVVTALGSWMTGAMTNDASFYKQIENAGRETGEPIWLLPYNEDYKAQVRKSSIADLNNSPTRKAHAIMGGAFVGAFAEGVPWVHLDIAGTSTAETAHALGPKGPTGVMARTLAYYVNQ</sequence>
<dbReference type="GO" id="GO:0070006">
    <property type="term" value="F:metalloaminopeptidase activity"/>
    <property type="evidence" value="ECO:0007669"/>
    <property type="project" value="InterPro"/>
</dbReference>
<comment type="caution">
    <text evidence="10">The sequence shown here is derived from an EMBL/GenBank/DDBJ whole genome shotgun (WGS) entry which is preliminary data.</text>
</comment>
<dbReference type="HAMAP" id="MF_00181">
    <property type="entry name" value="Cytosol_peptidase_M17"/>
    <property type="match status" value="1"/>
</dbReference>
<dbReference type="GO" id="GO:0006508">
    <property type="term" value="P:proteolysis"/>
    <property type="evidence" value="ECO:0007669"/>
    <property type="project" value="UniProtKB-KW"/>
</dbReference>
<feature type="active site" evidence="8">
    <location>
        <position position="347"/>
    </location>
</feature>
<dbReference type="InterPro" id="IPR011356">
    <property type="entry name" value="Leucine_aapep/pepB"/>
</dbReference>
<evidence type="ECO:0000256" key="2">
    <source>
        <dbReference type="ARBA" id="ARBA00000967"/>
    </source>
</evidence>
<evidence type="ECO:0000313" key="10">
    <source>
        <dbReference type="EMBL" id="MYL21137.1"/>
    </source>
</evidence>
<comment type="subcellular location">
    <subcellularLocation>
        <location evidence="8">Cytoplasm</location>
    </subcellularLocation>
</comment>
<dbReference type="GO" id="GO:0005737">
    <property type="term" value="C:cytoplasm"/>
    <property type="evidence" value="ECO:0007669"/>
    <property type="project" value="UniProtKB-SubCell"/>
</dbReference>
<dbReference type="PANTHER" id="PTHR11963">
    <property type="entry name" value="LEUCINE AMINOPEPTIDASE-RELATED"/>
    <property type="match status" value="1"/>
</dbReference>
<comment type="catalytic activity">
    <reaction evidence="1 8">
        <text>Release of an N-terminal amino acid, Xaa-|-Yaa-, in which Xaa is preferably Leu, but may be other amino acids including Pro although not Arg or Lys, and Yaa may be Pro. Amino acid amides and methyl esters are also readily hydrolyzed, but rates on arylamides are exceedingly low.</text>
        <dbReference type="EC" id="3.4.11.1"/>
    </reaction>
</comment>
<dbReference type="InterPro" id="IPR008283">
    <property type="entry name" value="Peptidase_M17_N"/>
</dbReference>
<evidence type="ECO:0000259" key="9">
    <source>
        <dbReference type="PROSITE" id="PS00631"/>
    </source>
</evidence>
<dbReference type="PRINTS" id="PR00481">
    <property type="entry name" value="LAMNOPPTDASE"/>
</dbReference>
<dbReference type="EC" id="3.4.11.1" evidence="8"/>
<gene>
    <name evidence="8" type="primary">pepA</name>
    <name evidence="10" type="ORF">GLW04_14630</name>
</gene>
<dbReference type="PROSITE" id="PS00631">
    <property type="entry name" value="CYTOSOL_AP"/>
    <property type="match status" value="1"/>
</dbReference>
<dbReference type="Pfam" id="PF02789">
    <property type="entry name" value="Peptidase_M17_N"/>
    <property type="match status" value="1"/>
</dbReference>
<dbReference type="Gene3D" id="3.40.630.10">
    <property type="entry name" value="Zn peptidases"/>
    <property type="match status" value="1"/>
</dbReference>
<dbReference type="GO" id="GO:0030145">
    <property type="term" value="F:manganese ion binding"/>
    <property type="evidence" value="ECO:0007669"/>
    <property type="project" value="UniProtKB-UniRule"/>
</dbReference>
<proteinExistence type="inferred from homology"/>
<evidence type="ECO:0000256" key="8">
    <source>
        <dbReference type="HAMAP-Rule" id="MF_00181"/>
    </source>
</evidence>
<comment type="catalytic activity">
    <reaction evidence="2 8">
        <text>Release of an N-terminal amino acid, preferentially leucine, but not glutamic or aspartic acids.</text>
        <dbReference type="EC" id="3.4.11.10"/>
    </reaction>
</comment>
<feature type="binding site" evidence="8">
    <location>
        <position position="266"/>
    </location>
    <ligand>
        <name>Mn(2+)</name>
        <dbReference type="ChEBI" id="CHEBI:29035"/>
        <label>1</label>
    </ligand>
</feature>
<dbReference type="EMBL" id="WMET01000003">
    <property type="protein sequence ID" value="MYL21137.1"/>
    <property type="molecule type" value="Genomic_DNA"/>
</dbReference>
<feature type="domain" description="Cytosol aminopeptidase" evidence="9">
    <location>
        <begin position="341"/>
        <end position="348"/>
    </location>
</feature>
<feature type="binding site" evidence="8">
    <location>
        <position position="343"/>
    </location>
    <ligand>
        <name>Mn(2+)</name>
        <dbReference type="ChEBI" id="CHEBI:29035"/>
        <label>1</label>
    </ligand>
</feature>
<feature type="binding site" evidence="8">
    <location>
        <position position="261"/>
    </location>
    <ligand>
        <name>Mn(2+)</name>
        <dbReference type="ChEBI" id="CHEBI:29035"/>
        <label>2</label>
    </ligand>
</feature>
<evidence type="ECO:0000256" key="5">
    <source>
        <dbReference type="ARBA" id="ARBA00022670"/>
    </source>
</evidence>
<dbReference type="EC" id="3.4.11.10" evidence="8"/>
<dbReference type="CDD" id="cd00433">
    <property type="entry name" value="Peptidase_M17"/>
    <property type="match status" value="1"/>
</dbReference>
<feature type="binding site" evidence="8">
    <location>
        <position position="345"/>
    </location>
    <ligand>
        <name>Mn(2+)</name>
        <dbReference type="ChEBI" id="CHEBI:29035"/>
        <label>2</label>
    </ligand>
</feature>
<keyword evidence="5 8" id="KW-0645">Protease</keyword>
<dbReference type="SUPFAM" id="SSF53187">
    <property type="entry name" value="Zn-dependent exopeptidases"/>
    <property type="match status" value="1"/>
</dbReference>
<accession>A0A845E4G9</accession>
<evidence type="ECO:0000256" key="3">
    <source>
        <dbReference type="ARBA" id="ARBA00009528"/>
    </source>
</evidence>
<organism evidence="10 11">
    <name type="scientific">Halobacillus litoralis</name>
    <dbReference type="NCBI Taxonomy" id="45668"/>
    <lineage>
        <taxon>Bacteria</taxon>
        <taxon>Bacillati</taxon>
        <taxon>Bacillota</taxon>
        <taxon>Bacilli</taxon>
        <taxon>Bacillales</taxon>
        <taxon>Bacillaceae</taxon>
        <taxon>Halobacillus</taxon>
    </lineage>
</organism>
<dbReference type="NCBIfam" id="NF002073">
    <property type="entry name" value="PRK00913.1-2"/>
    <property type="match status" value="1"/>
</dbReference>
<reference evidence="10 11" key="1">
    <citation type="submission" date="2019-11" db="EMBL/GenBank/DDBJ databases">
        <title>Genome sequences of 17 halophilic strains isolated from different environments.</title>
        <authorList>
            <person name="Furrow R.E."/>
        </authorList>
    </citation>
    <scope>NUCLEOTIDE SEQUENCE [LARGE SCALE GENOMIC DNA]</scope>
    <source>
        <strain evidence="10 11">22511_23_Filter</strain>
    </source>
</reference>
<feature type="active site" evidence="8">
    <location>
        <position position="273"/>
    </location>
</feature>
<protein>
    <recommendedName>
        <fullName evidence="8">Probable cytosol aminopeptidase</fullName>
        <ecNumber evidence="8">3.4.11.1</ecNumber>
    </recommendedName>
    <alternativeName>
        <fullName evidence="8">Leucine aminopeptidase</fullName>
        <shortName evidence="8">LAP</shortName>
        <ecNumber evidence="8">3.4.11.10</ecNumber>
    </alternativeName>
    <alternativeName>
        <fullName evidence="8">Leucyl aminopeptidase</fullName>
    </alternativeName>
</protein>
<dbReference type="InterPro" id="IPR043472">
    <property type="entry name" value="Macro_dom-like"/>
</dbReference>
<evidence type="ECO:0000313" key="11">
    <source>
        <dbReference type="Proteomes" id="UP000460949"/>
    </source>
</evidence>
<comment type="function">
    <text evidence="7 8">Presumably involved in the processing and regular turnover of intracellular proteins. Catalyzes the removal of unsubstituted N-terminal amino acids from various peptides.</text>
</comment>
<dbReference type="Proteomes" id="UP000460949">
    <property type="component" value="Unassembled WGS sequence"/>
</dbReference>
<dbReference type="InterPro" id="IPR000819">
    <property type="entry name" value="Peptidase_M17_C"/>
</dbReference>
<feature type="binding site" evidence="8">
    <location>
        <position position="345"/>
    </location>
    <ligand>
        <name>Mn(2+)</name>
        <dbReference type="ChEBI" id="CHEBI:29035"/>
        <label>1</label>
    </ligand>
</feature>
<dbReference type="PANTHER" id="PTHR11963:SF23">
    <property type="entry name" value="CYTOSOL AMINOPEPTIDASE"/>
    <property type="match status" value="1"/>
</dbReference>
<dbReference type="RefSeq" id="WP_160838528.1">
    <property type="nucleotide sequence ID" value="NZ_WMET01000003.1"/>
</dbReference>
<keyword evidence="8" id="KW-0464">Manganese</keyword>
<keyword evidence="4 8" id="KW-0031">Aminopeptidase</keyword>
<dbReference type="Gene3D" id="3.40.220.10">
    <property type="entry name" value="Leucine Aminopeptidase, subunit E, domain 1"/>
    <property type="match status" value="1"/>
</dbReference>
<name>A0A845E4G9_9BACI</name>